<evidence type="ECO:0000313" key="3">
    <source>
        <dbReference type="Proteomes" id="UP001321542"/>
    </source>
</evidence>
<keyword evidence="3" id="KW-1185">Reference proteome</keyword>
<dbReference type="EMBL" id="AP018448">
    <property type="protein sequence ID" value="BBC34911.1"/>
    <property type="molecule type" value="Genomic_DNA"/>
</dbReference>
<proteinExistence type="predicted"/>
<reference evidence="2 3" key="1">
    <citation type="journal article" date="2010" name="ChemBioChem">
        <title>Cloning and characterization of the biosynthetic gene cluster of 16-membered macrolide antibiotic FD-891: involvement of a dual functional cytochrome P450 monooxygenase catalyzing epoxidation and hydroxylation.</title>
        <authorList>
            <person name="Kudo F."/>
            <person name="Motegi A."/>
            <person name="Mizoue K."/>
            <person name="Eguchi T."/>
        </authorList>
    </citation>
    <scope>NUCLEOTIDE SEQUENCE [LARGE SCALE GENOMIC DNA]</scope>
    <source>
        <strain evidence="2 3">A-8890</strain>
    </source>
</reference>
<protein>
    <submittedName>
        <fullName evidence="2">Uncharacterized protein</fullName>
    </submittedName>
</protein>
<accession>A0ABM7FEI8</accession>
<evidence type="ECO:0000256" key="1">
    <source>
        <dbReference type="SAM" id="MobiDB-lite"/>
    </source>
</evidence>
<organism evidence="2 3">
    <name type="scientific">Streptomyces graminofaciens</name>
    <dbReference type="NCBI Taxonomy" id="68212"/>
    <lineage>
        <taxon>Bacteria</taxon>
        <taxon>Bacillati</taxon>
        <taxon>Actinomycetota</taxon>
        <taxon>Actinomycetes</taxon>
        <taxon>Kitasatosporales</taxon>
        <taxon>Streptomycetaceae</taxon>
        <taxon>Streptomyces</taxon>
    </lineage>
</organism>
<sequence>MMLLIPALCRALALSPFEMSPHGRNAGVTLGGGARGVNDMTRDRGDVTGGVAVSSYEVTDTPR</sequence>
<dbReference type="Proteomes" id="UP001321542">
    <property type="component" value="Chromosome"/>
</dbReference>
<reference evidence="2 3" key="2">
    <citation type="journal article" date="2023" name="ChemBioChem">
        <title>Acyltransferase Domain Exchange between Two Independent Type I Polyketide Synthases in the Same Producer Strain of Macrolide Antibiotics.</title>
        <authorList>
            <person name="Kudo F."/>
            <person name="Kishikawa K."/>
            <person name="Tsuboi K."/>
            <person name="Kido T."/>
            <person name="Usui T."/>
            <person name="Hashimoto J."/>
            <person name="Shin-Ya K."/>
            <person name="Miyanaga A."/>
            <person name="Eguchi T."/>
        </authorList>
    </citation>
    <scope>NUCLEOTIDE SEQUENCE [LARGE SCALE GENOMIC DNA]</scope>
    <source>
        <strain evidence="2 3">A-8890</strain>
    </source>
</reference>
<name>A0ABM7FEI8_9ACTN</name>
<evidence type="ECO:0000313" key="2">
    <source>
        <dbReference type="EMBL" id="BBC34911.1"/>
    </source>
</evidence>
<feature type="region of interest" description="Disordered" evidence="1">
    <location>
        <begin position="28"/>
        <end position="63"/>
    </location>
</feature>
<gene>
    <name evidence="2" type="ORF">SGFS_062050</name>
</gene>